<dbReference type="GO" id="GO:0006508">
    <property type="term" value="P:proteolysis"/>
    <property type="evidence" value="ECO:0007669"/>
    <property type="project" value="TreeGrafter"/>
</dbReference>
<dbReference type="InterPro" id="IPR050344">
    <property type="entry name" value="Peptidase_M1_aminopeptidases"/>
</dbReference>
<evidence type="ECO:0000256" key="1">
    <source>
        <dbReference type="ARBA" id="ARBA00022438"/>
    </source>
</evidence>
<keyword evidence="2" id="KW-1133">Transmembrane helix</keyword>
<dbReference type="GO" id="GO:0005737">
    <property type="term" value="C:cytoplasm"/>
    <property type="evidence" value="ECO:0007669"/>
    <property type="project" value="TreeGrafter"/>
</dbReference>
<keyword evidence="1" id="KW-0378">Hydrolase</keyword>
<dbReference type="AlphaFoldDB" id="A0A183HI72"/>
<dbReference type="GO" id="GO:0042277">
    <property type="term" value="F:peptide binding"/>
    <property type="evidence" value="ECO:0007669"/>
    <property type="project" value="TreeGrafter"/>
</dbReference>
<dbReference type="EMBL" id="UZAJ01007325">
    <property type="protein sequence ID" value="VDO49721.1"/>
    <property type="molecule type" value="Genomic_DNA"/>
</dbReference>
<dbReference type="Pfam" id="PF17900">
    <property type="entry name" value="Peptidase_M1_N"/>
    <property type="match status" value="1"/>
</dbReference>
<dbReference type="Gene3D" id="2.60.40.1730">
    <property type="entry name" value="tricorn interacting facor f3 domain"/>
    <property type="match status" value="1"/>
</dbReference>
<feature type="transmembrane region" description="Helical" evidence="2">
    <location>
        <begin position="20"/>
        <end position="40"/>
    </location>
</feature>
<keyword evidence="2" id="KW-0472">Membrane</keyword>
<protein>
    <submittedName>
        <fullName evidence="6">Peptidase_M1_N domain-containing protein</fullName>
    </submittedName>
</protein>
<dbReference type="InterPro" id="IPR042097">
    <property type="entry name" value="Aminopeptidase_N-like_N_sf"/>
</dbReference>
<accession>A0A183HI72</accession>
<reference evidence="4 5" key="2">
    <citation type="submission" date="2018-11" db="EMBL/GenBank/DDBJ databases">
        <authorList>
            <consortium name="Pathogen Informatics"/>
        </authorList>
    </citation>
    <scope>NUCLEOTIDE SEQUENCE [LARGE SCALE GENOMIC DNA]</scope>
</reference>
<dbReference type="Proteomes" id="UP000267606">
    <property type="component" value="Unassembled WGS sequence"/>
</dbReference>
<dbReference type="PANTHER" id="PTHR11533">
    <property type="entry name" value="PROTEASE M1 ZINC METALLOPROTEASE"/>
    <property type="match status" value="1"/>
</dbReference>
<evidence type="ECO:0000313" key="5">
    <source>
        <dbReference type="Proteomes" id="UP000267606"/>
    </source>
</evidence>
<evidence type="ECO:0000313" key="4">
    <source>
        <dbReference type="EMBL" id="VDO49721.1"/>
    </source>
</evidence>
<dbReference type="GO" id="GO:0070006">
    <property type="term" value="F:metalloaminopeptidase activity"/>
    <property type="evidence" value="ECO:0007669"/>
    <property type="project" value="TreeGrafter"/>
</dbReference>
<dbReference type="STRING" id="387005.A0A183HI72"/>
<evidence type="ECO:0000259" key="3">
    <source>
        <dbReference type="Pfam" id="PF17900"/>
    </source>
</evidence>
<gene>
    <name evidence="4" type="ORF">OFLC_LOCUS7184</name>
</gene>
<evidence type="ECO:0000313" key="6">
    <source>
        <dbReference type="WBParaSite" id="OFLC_0000718301-mRNA-1"/>
    </source>
</evidence>
<proteinExistence type="predicted"/>
<keyword evidence="2" id="KW-0812">Transmembrane</keyword>
<dbReference type="GO" id="GO:0043171">
    <property type="term" value="P:peptide catabolic process"/>
    <property type="evidence" value="ECO:0007669"/>
    <property type="project" value="TreeGrafter"/>
</dbReference>
<dbReference type="InterPro" id="IPR045357">
    <property type="entry name" value="Aminopeptidase_N-like_N"/>
</dbReference>
<feature type="domain" description="Aminopeptidase N-like N-terminal" evidence="3">
    <location>
        <begin position="77"/>
        <end position="256"/>
    </location>
</feature>
<keyword evidence="5" id="KW-1185">Reference proteome</keyword>
<dbReference type="GO" id="GO:0016020">
    <property type="term" value="C:membrane"/>
    <property type="evidence" value="ECO:0007669"/>
    <property type="project" value="TreeGrafter"/>
</dbReference>
<organism evidence="6">
    <name type="scientific">Onchocerca flexuosa</name>
    <dbReference type="NCBI Taxonomy" id="387005"/>
    <lineage>
        <taxon>Eukaryota</taxon>
        <taxon>Metazoa</taxon>
        <taxon>Ecdysozoa</taxon>
        <taxon>Nematoda</taxon>
        <taxon>Chromadorea</taxon>
        <taxon>Rhabditida</taxon>
        <taxon>Spirurina</taxon>
        <taxon>Spiruromorpha</taxon>
        <taxon>Filarioidea</taxon>
        <taxon>Onchocercidae</taxon>
        <taxon>Onchocerca</taxon>
    </lineage>
</organism>
<keyword evidence="1" id="KW-0031">Aminopeptidase</keyword>
<evidence type="ECO:0000256" key="2">
    <source>
        <dbReference type="SAM" id="Phobius"/>
    </source>
</evidence>
<dbReference type="PANTHER" id="PTHR11533:SF276">
    <property type="entry name" value="GLUTAMYL AMINOPEPTIDASE"/>
    <property type="match status" value="1"/>
</dbReference>
<dbReference type="GO" id="GO:0008270">
    <property type="term" value="F:zinc ion binding"/>
    <property type="evidence" value="ECO:0007669"/>
    <property type="project" value="TreeGrafter"/>
</dbReference>
<dbReference type="GO" id="GO:0005615">
    <property type="term" value="C:extracellular space"/>
    <property type="evidence" value="ECO:0007669"/>
    <property type="project" value="TreeGrafter"/>
</dbReference>
<reference evidence="6" key="1">
    <citation type="submission" date="2016-06" db="UniProtKB">
        <authorList>
            <consortium name="WormBaseParasite"/>
        </authorList>
    </citation>
    <scope>IDENTIFICATION</scope>
</reference>
<name>A0A183HI72_9BILA</name>
<sequence>MRKETKVRYRETNSPLQIQILLTLTIFFLFIILLLTFLIFSSKQRFDLQTTLQQRYSASNTSTITSQSYFRLPNTIHPLHYDLKLQIFLPYRKELNFNEKNFSIHANVAIRIICLHATNQIILNAKRLKFDKNDIEIQDNRNKSIQLISVNRYQHETDDIHTVEIILMQQLNSGYDYMIYIRYQGVINDVWSGGLYKTQYNINDETRLLALTQLQPTDASRLLPCFDEPEMKATFRIVLIHPMGTSAVSNSPVRRYRHLDS</sequence>
<dbReference type="WBParaSite" id="OFLC_0000718301-mRNA-1">
    <property type="protein sequence ID" value="OFLC_0000718301-mRNA-1"/>
    <property type="gene ID" value="OFLC_0000718301"/>
</dbReference>
<dbReference type="SUPFAM" id="SSF63737">
    <property type="entry name" value="Leukotriene A4 hydrolase N-terminal domain"/>
    <property type="match status" value="1"/>
</dbReference>
<keyword evidence="1" id="KW-0645">Protease</keyword>